<evidence type="ECO:0000259" key="2">
    <source>
        <dbReference type="Pfam" id="PF13843"/>
    </source>
</evidence>
<reference evidence="3 4" key="1">
    <citation type="journal article" date="2024" name="Ann. Entomol. Soc. Am.">
        <title>Genomic analyses of the southern and eastern yellowjacket wasps (Hymenoptera: Vespidae) reveal evolutionary signatures of social life.</title>
        <authorList>
            <person name="Catto M.A."/>
            <person name="Caine P.B."/>
            <person name="Orr S.E."/>
            <person name="Hunt B.G."/>
            <person name="Goodisman M.A.D."/>
        </authorList>
    </citation>
    <scope>NUCLEOTIDE SEQUENCE [LARGE SCALE GENOMIC DNA]</scope>
    <source>
        <strain evidence="3">232</strain>
        <tissue evidence="3">Head and thorax</tissue>
    </source>
</reference>
<sequence>MNTGPTTNYRAKFLEVMMIANTDKLYKIREICDMFRKSFRKIFYPFENLCIDESLLLYKGSLSFKQHIPSKRDRFGIKSFILCDTQSGFVQDFIIYNRALSFATCESESIDKSGVIVMQLVKPYLHKGHTFPAHFILLHKNGINACETIRKRHLRIQGVEEQQTFHARDEHKSMEIHLHYTQLPNAYSWQRSVASNDSFGRLRRKPRRTSDNAKRCFSIFNLFQIKMNPKSNSNSFAYKNRSQWRSRQTSTYNFTSNHHDALGIESTETKDYENRSVQIQLPSISSIQKWILPTNFADSQLSQSGISRNLRPGQMTGSKFNYELYIYVISSVHHQLFHSWYRNLGYRNFEEIKEIVSKGMIMGVMIKESDSKSKKILELIHTDLCESVQTIMPEKKCCILILIDDYKVNGEDTEESEKIREENTEDNIEEHGEGNEDEDHHTKPKKNRRSYKDNFAEHAIVFWTWP</sequence>
<feature type="compositionally biased region" description="Basic and acidic residues" evidence="1">
    <location>
        <begin position="429"/>
        <end position="441"/>
    </location>
</feature>
<feature type="region of interest" description="Disordered" evidence="1">
    <location>
        <begin position="412"/>
        <end position="450"/>
    </location>
</feature>
<evidence type="ECO:0000313" key="4">
    <source>
        <dbReference type="Proteomes" id="UP001607303"/>
    </source>
</evidence>
<dbReference type="Pfam" id="PF13843">
    <property type="entry name" value="DDE_Tnp_1_7"/>
    <property type="match status" value="1"/>
</dbReference>
<dbReference type="Proteomes" id="UP001607303">
    <property type="component" value="Unassembled WGS sequence"/>
</dbReference>
<protein>
    <submittedName>
        <fullName evidence="3">PiggyBac transposable element-derived protein 4-like</fullName>
    </submittedName>
</protein>
<evidence type="ECO:0000256" key="1">
    <source>
        <dbReference type="SAM" id="MobiDB-lite"/>
    </source>
</evidence>
<dbReference type="PANTHER" id="PTHR46599">
    <property type="entry name" value="PIGGYBAC TRANSPOSABLE ELEMENT-DERIVED PROTEIN 4"/>
    <property type="match status" value="1"/>
</dbReference>
<evidence type="ECO:0000313" key="3">
    <source>
        <dbReference type="EMBL" id="KAL2748746.1"/>
    </source>
</evidence>
<dbReference type="PANTHER" id="PTHR46599:SF3">
    <property type="entry name" value="PIGGYBAC TRANSPOSABLE ELEMENT-DERIVED PROTEIN 4"/>
    <property type="match status" value="1"/>
</dbReference>
<dbReference type="AlphaFoldDB" id="A0ABD2CUG2"/>
<dbReference type="EMBL" id="JAYRBN010000031">
    <property type="protein sequence ID" value="KAL2748746.1"/>
    <property type="molecule type" value="Genomic_DNA"/>
</dbReference>
<comment type="caution">
    <text evidence="3">The sequence shown here is derived from an EMBL/GenBank/DDBJ whole genome shotgun (WGS) entry which is preliminary data.</text>
</comment>
<name>A0ABD2CUG2_VESMC</name>
<proteinExistence type="predicted"/>
<organism evidence="3 4">
    <name type="scientific">Vespula maculifrons</name>
    <name type="common">Eastern yellow jacket</name>
    <name type="synonym">Wasp</name>
    <dbReference type="NCBI Taxonomy" id="7453"/>
    <lineage>
        <taxon>Eukaryota</taxon>
        <taxon>Metazoa</taxon>
        <taxon>Ecdysozoa</taxon>
        <taxon>Arthropoda</taxon>
        <taxon>Hexapoda</taxon>
        <taxon>Insecta</taxon>
        <taxon>Pterygota</taxon>
        <taxon>Neoptera</taxon>
        <taxon>Endopterygota</taxon>
        <taxon>Hymenoptera</taxon>
        <taxon>Apocrita</taxon>
        <taxon>Aculeata</taxon>
        <taxon>Vespoidea</taxon>
        <taxon>Vespidae</taxon>
        <taxon>Vespinae</taxon>
        <taxon>Vespula</taxon>
    </lineage>
</organism>
<keyword evidence="4" id="KW-1185">Reference proteome</keyword>
<feature type="domain" description="PiggyBac transposable element-derived protein" evidence="2">
    <location>
        <begin position="21"/>
        <end position="156"/>
    </location>
</feature>
<feature type="compositionally biased region" description="Basic and acidic residues" evidence="1">
    <location>
        <begin position="412"/>
        <end position="422"/>
    </location>
</feature>
<gene>
    <name evidence="3" type="ORF">V1477_003389</name>
</gene>
<accession>A0ABD2CUG2</accession>
<dbReference type="InterPro" id="IPR029526">
    <property type="entry name" value="PGBD"/>
</dbReference>